<feature type="modified residue" description="Phosphohistidine" evidence="1">
    <location>
        <position position="54"/>
    </location>
</feature>
<dbReference type="PANTHER" id="PTHR28242:SF52">
    <property type="entry name" value="PHOSPHORELAY INTERMEDIATE PROTEIN YPD1"/>
    <property type="match status" value="1"/>
</dbReference>
<dbReference type="GO" id="GO:0043424">
    <property type="term" value="F:protein histidine kinase binding"/>
    <property type="evidence" value="ECO:0007669"/>
    <property type="project" value="InterPro"/>
</dbReference>
<dbReference type="Proteomes" id="UP000054166">
    <property type="component" value="Unassembled WGS sequence"/>
</dbReference>
<dbReference type="AlphaFoldDB" id="A0A0C3F9R0"/>
<keyword evidence="4" id="KW-1185">Reference proteome</keyword>
<dbReference type="CDD" id="cd00088">
    <property type="entry name" value="HPT"/>
    <property type="match status" value="1"/>
</dbReference>
<sequence>METFQQILELDDDEVHEYSRELAGAYFAQARTIFADMRKAFANKDLKELSSLGHFLKGSSAALGVAKVSSSCQKIEHYGKLWDEKANKDLTKEDALTRIGALLGTVGQECTIAEDWLKEWYQKERRR</sequence>
<dbReference type="EMBL" id="KN832999">
    <property type="protein sequence ID" value="KIM81400.1"/>
    <property type="molecule type" value="Genomic_DNA"/>
</dbReference>
<dbReference type="Pfam" id="PF01627">
    <property type="entry name" value="Hpt"/>
    <property type="match status" value="1"/>
</dbReference>
<reference evidence="3 4" key="1">
    <citation type="submission" date="2014-04" db="EMBL/GenBank/DDBJ databases">
        <authorList>
            <consortium name="DOE Joint Genome Institute"/>
            <person name="Kuo A."/>
            <person name="Tarkka M."/>
            <person name="Buscot F."/>
            <person name="Kohler A."/>
            <person name="Nagy L.G."/>
            <person name="Floudas D."/>
            <person name="Copeland A."/>
            <person name="Barry K.W."/>
            <person name="Cichocki N."/>
            <person name="Veneault-Fourrey C."/>
            <person name="LaButti K."/>
            <person name="Lindquist E.A."/>
            <person name="Lipzen A."/>
            <person name="Lundell T."/>
            <person name="Morin E."/>
            <person name="Murat C."/>
            <person name="Sun H."/>
            <person name="Tunlid A."/>
            <person name="Henrissat B."/>
            <person name="Grigoriev I.V."/>
            <person name="Hibbett D.S."/>
            <person name="Martin F."/>
            <person name="Nordberg H.P."/>
            <person name="Cantor M.N."/>
            <person name="Hua S.X."/>
        </authorList>
    </citation>
    <scope>NUCLEOTIDE SEQUENCE [LARGE SCALE GENOMIC DNA]</scope>
    <source>
        <strain evidence="3 4">F 1598</strain>
    </source>
</reference>
<keyword evidence="1" id="KW-0597">Phosphoprotein</keyword>
<gene>
    <name evidence="3" type="ORF">PILCRDRAFT_821486</name>
</gene>
<protein>
    <recommendedName>
        <fullName evidence="2">HPt domain-containing protein</fullName>
    </recommendedName>
</protein>
<evidence type="ECO:0000259" key="2">
    <source>
        <dbReference type="PROSITE" id="PS50894"/>
    </source>
</evidence>
<dbReference type="InterPro" id="IPR036641">
    <property type="entry name" value="HPT_dom_sf"/>
</dbReference>
<accession>A0A0C3F9R0</accession>
<feature type="domain" description="HPt" evidence="2">
    <location>
        <begin position="15"/>
        <end position="120"/>
    </location>
</feature>
<dbReference type="InterPro" id="IPR008207">
    <property type="entry name" value="Sig_transdc_His_kin_Hpt_dom"/>
</dbReference>
<dbReference type="PANTHER" id="PTHR28242">
    <property type="entry name" value="PHOSPHORELAY INTERMEDIATE PROTEIN YPD1"/>
    <property type="match status" value="1"/>
</dbReference>
<dbReference type="GO" id="GO:0005634">
    <property type="term" value="C:nucleus"/>
    <property type="evidence" value="ECO:0007669"/>
    <property type="project" value="TreeGrafter"/>
</dbReference>
<evidence type="ECO:0000313" key="4">
    <source>
        <dbReference type="Proteomes" id="UP000054166"/>
    </source>
</evidence>
<dbReference type="InterPro" id="IPR045871">
    <property type="entry name" value="AHP1-5/YPD1"/>
</dbReference>
<evidence type="ECO:0000256" key="1">
    <source>
        <dbReference type="PROSITE-ProRule" id="PRU00110"/>
    </source>
</evidence>
<name>A0A0C3F9R0_PILCF</name>
<dbReference type="STRING" id="765440.A0A0C3F9R0"/>
<dbReference type="SUPFAM" id="SSF47226">
    <property type="entry name" value="Histidine-containing phosphotransfer domain, HPT domain"/>
    <property type="match status" value="1"/>
</dbReference>
<dbReference type="GO" id="GO:0005737">
    <property type="term" value="C:cytoplasm"/>
    <property type="evidence" value="ECO:0007669"/>
    <property type="project" value="TreeGrafter"/>
</dbReference>
<reference evidence="4" key="2">
    <citation type="submission" date="2015-01" db="EMBL/GenBank/DDBJ databases">
        <title>Evolutionary Origins and Diversification of the Mycorrhizal Mutualists.</title>
        <authorList>
            <consortium name="DOE Joint Genome Institute"/>
            <consortium name="Mycorrhizal Genomics Consortium"/>
            <person name="Kohler A."/>
            <person name="Kuo A."/>
            <person name="Nagy L.G."/>
            <person name="Floudas D."/>
            <person name="Copeland A."/>
            <person name="Barry K.W."/>
            <person name="Cichocki N."/>
            <person name="Veneault-Fourrey C."/>
            <person name="LaButti K."/>
            <person name="Lindquist E.A."/>
            <person name="Lipzen A."/>
            <person name="Lundell T."/>
            <person name="Morin E."/>
            <person name="Murat C."/>
            <person name="Riley R."/>
            <person name="Ohm R."/>
            <person name="Sun H."/>
            <person name="Tunlid A."/>
            <person name="Henrissat B."/>
            <person name="Grigoriev I.V."/>
            <person name="Hibbett D.S."/>
            <person name="Martin F."/>
        </authorList>
    </citation>
    <scope>NUCLEOTIDE SEQUENCE [LARGE SCALE GENOMIC DNA]</scope>
    <source>
        <strain evidence="4">F 1598</strain>
    </source>
</reference>
<dbReference type="GO" id="GO:0000160">
    <property type="term" value="P:phosphorelay signal transduction system"/>
    <property type="evidence" value="ECO:0007669"/>
    <property type="project" value="InterPro"/>
</dbReference>
<proteinExistence type="predicted"/>
<dbReference type="SMART" id="SM00073">
    <property type="entry name" value="HPT"/>
    <property type="match status" value="1"/>
</dbReference>
<dbReference type="Gene3D" id="1.20.120.160">
    <property type="entry name" value="HPT domain"/>
    <property type="match status" value="1"/>
</dbReference>
<dbReference type="InParanoid" id="A0A0C3F9R0"/>
<dbReference type="HOGENOM" id="CLU_085158_2_1_1"/>
<evidence type="ECO:0000313" key="3">
    <source>
        <dbReference type="EMBL" id="KIM81400.1"/>
    </source>
</evidence>
<dbReference type="OrthoDB" id="1673781at2759"/>
<dbReference type="GO" id="GO:0009927">
    <property type="term" value="F:histidine phosphotransfer kinase activity"/>
    <property type="evidence" value="ECO:0007669"/>
    <property type="project" value="InterPro"/>
</dbReference>
<dbReference type="PROSITE" id="PS50894">
    <property type="entry name" value="HPT"/>
    <property type="match status" value="1"/>
</dbReference>
<organism evidence="3 4">
    <name type="scientific">Piloderma croceum (strain F 1598)</name>
    <dbReference type="NCBI Taxonomy" id="765440"/>
    <lineage>
        <taxon>Eukaryota</taxon>
        <taxon>Fungi</taxon>
        <taxon>Dikarya</taxon>
        <taxon>Basidiomycota</taxon>
        <taxon>Agaricomycotina</taxon>
        <taxon>Agaricomycetes</taxon>
        <taxon>Agaricomycetidae</taxon>
        <taxon>Atheliales</taxon>
        <taxon>Atheliaceae</taxon>
        <taxon>Piloderma</taxon>
    </lineage>
</organism>